<evidence type="ECO:0000313" key="7">
    <source>
        <dbReference type="Proteomes" id="UP000308149"/>
    </source>
</evidence>
<dbReference type="InterPro" id="IPR015422">
    <property type="entry name" value="PyrdxlP-dep_Trfase_small"/>
</dbReference>
<dbReference type="PIRSF" id="PIRSF001434">
    <property type="entry name" value="CGS"/>
    <property type="match status" value="1"/>
</dbReference>
<dbReference type="InterPro" id="IPR000277">
    <property type="entry name" value="Cys/Met-Metab_PyrdxlP-dep_enz"/>
</dbReference>
<keyword evidence="3 4" id="KW-0663">Pyridoxal phosphate</keyword>
<dbReference type="Pfam" id="PF01053">
    <property type="entry name" value="Cys_Met_Meta_PP"/>
    <property type="match status" value="1"/>
</dbReference>
<name>A0A5B7ZTB5_9GAMM</name>
<dbReference type="KEGG" id="thes:FHQ07_10865"/>
<dbReference type="PANTHER" id="PTHR11808:SF15">
    <property type="entry name" value="CYSTATHIONINE GAMMA-LYASE"/>
    <property type="match status" value="1"/>
</dbReference>
<dbReference type="PANTHER" id="PTHR11808">
    <property type="entry name" value="TRANS-SULFURATION ENZYME FAMILY MEMBER"/>
    <property type="match status" value="1"/>
</dbReference>
<dbReference type="AlphaFoldDB" id="A0A5B7ZTB5"/>
<dbReference type="InterPro" id="IPR015421">
    <property type="entry name" value="PyrdxlP-dep_Trfase_major"/>
</dbReference>
<dbReference type="Gene3D" id="3.40.640.10">
    <property type="entry name" value="Type I PLP-dependent aspartate aminotransferase-like (Major domain)"/>
    <property type="match status" value="1"/>
</dbReference>
<evidence type="ECO:0000256" key="3">
    <source>
        <dbReference type="ARBA" id="ARBA00022898"/>
    </source>
</evidence>
<sequence>MSIQRDGLDASTLAVHVGNEPDAATGAVAPPLHLSTTFRHGPAGERVAGYEYQREGNPTNDRLRAALVALEGGEDALTFASGMAAMTTLLESLPGGARVLFPDDCYSGLRMLFEEFLPERGIVATVVDMADLDAVRAACATPLALLWIETPSNPLMKIADIAALAQIGHAAGAIVVVDNTFATPLLQRPLALGADIVMHSTTKYFGGHSDVLGGALVFARKDALAAKVAHRLHVTGAVLAPFSAWLTLRGCRSLGARMAMHCANARKVADFLTSHPAVERVNYPGLASHPGHAVAVRQMRDFGGMLSVELRGGREAALAMAGKLRLFTNATSLGGCESLIEHRASVEGANPRSPQNLLRISVGLEDAGDLIADLAQALG</sequence>
<proteinExistence type="inferred from homology"/>
<dbReference type="GO" id="GO:0019343">
    <property type="term" value="P:cysteine biosynthetic process via cystathionine"/>
    <property type="evidence" value="ECO:0007669"/>
    <property type="project" value="TreeGrafter"/>
</dbReference>
<dbReference type="EMBL" id="CP040871">
    <property type="protein sequence ID" value="QDA57773.1"/>
    <property type="molecule type" value="Genomic_DNA"/>
</dbReference>
<dbReference type="RefSeq" id="WP_139716824.1">
    <property type="nucleotide sequence ID" value="NZ_CP040871.1"/>
</dbReference>
<accession>A0A5B7ZTB5</accession>
<dbReference type="InterPro" id="IPR054542">
    <property type="entry name" value="Cys_met_metab_PP"/>
</dbReference>
<dbReference type="Gene3D" id="3.90.1150.10">
    <property type="entry name" value="Aspartate Aminotransferase, domain 1"/>
    <property type="match status" value="1"/>
</dbReference>
<evidence type="ECO:0000313" key="6">
    <source>
        <dbReference type="EMBL" id="QDA57773.1"/>
    </source>
</evidence>
<protein>
    <submittedName>
        <fullName evidence="6">Cystathionine gamma-synthase</fullName>
    </submittedName>
</protein>
<dbReference type="Proteomes" id="UP000308149">
    <property type="component" value="Chromosome"/>
</dbReference>
<evidence type="ECO:0000256" key="2">
    <source>
        <dbReference type="ARBA" id="ARBA00009077"/>
    </source>
</evidence>
<gene>
    <name evidence="6" type="ORF">FHQ07_10865</name>
</gene>
<evidence type="ECO:0000256" key="4">
    <source>
        <dbReference type="PIRSR" id="PIRSR001434-2"/>
    </source>
</evidence>
<dbReference type="GO" id="GO:0003962">
    <property type="term" value="F:cystathionine gamma-synthase activity"/>
    <property type="evidence" value="ECO:0007669"/>
    <property type="project" value="TreeGrafter"/>
</dbReference>
<reference evidence="6 7" key="1">
    <citation type="submission" date="2019-06" db="EMBL/GenBank/DDBJ databases">
        <title>Thermomonas aquatica sp. nov., isolated from an industrial wastewater treatment plant.</title>
        <authorList>
            <person name="Jeon J.H."/>
            <person name="Park D.-S."/>
        </authorList>
    </citation>
    <scope>NUCLEOTIDE SEQUENCE [LARGE SCALE GENOMIC DNA]</scope>
    <source>
        <strain evidence="6 7">SY21</strain>
    </source>
</reference>
<dbReference type="OrthoDB" id="9805807at2"/>
<keyword evidence="7" id="KW-1185">Reference proteome</keyword>
<evidence type="ECO:0000256" key="5">
    <source>
        <dbReference type="RuleBase" id="RU362118"/>
    </source>
</evidence>
<dbReference type="SUPFAM" id="SSF53383">
    <property type="entry name" value="PLP-dependent transferases"/>
    <property type="match status" value="1"/>
</dbReference>
<comment type="cofactor">
    <cofactor evidence="1 5">
        <name>pyridoxal 5'-phosphate</name>
        <dbReference type="ChEBI" id="CHEBI:597326"/>
    </cofactor>
</comment>
<dbReference type="CDD" id="cd00614">
    <property type="entry name" value="CGS_like"/>
    <property type="match status" value="1"/>
</dbReference>
<dbReference type="GO" id="GO:0030170">
    <property type="term" value="F:pyridoxal phosphate binding"/>
    <property type="evidence" value="ECO:0007669"/>
    <property type="project" value="InterPro"/>
</dbReference>
<organism evidence="6 7">
    <name type="scientific">Thermomonas aquatica</name>
    <dbReference type="NCBI Taxonomy" id="2202149"/>
    <lineage>
        <taxon>Bacteria</taxon>
        <taxon>Pseudomonadati</taxon>
        <taxon>Pseudomonadota</taxon>
        <taxon>Gammaproteobacteria</taxon>
        <taxon>Lysobacterales</taxon>
        <taxon>Lysobacteraceae</taxon>
        <taxon>Thermomonas</taxon>
    </lineage>
</organism>
<dbReference type="FunFam" id="3.40.640.10:FF:000046">
    <property type="entry name" value="Cystathionine gamma-lyase"/>
    <property type="match status" value="1"/>
</dbReference>
<feature type="modified residue" description="N6-(pyridoxal phosphate)lysine" evidence="4">
    <location>
        <position position="203"/>
    </location>
</feature>
<dbReference type="GO" id="GO:0005737">
    <property type="term" value="C:cytoplasm"/>
    <property type="evidence" value="ECO:0007669"/>
    <property type="project" value="TreeGrafter"/>
</dbReference>
<evidence type="ECO:0000256" key="1">
    <source>
        <dbReference type="ARBA" id="ARBA00001933"/>
    </source>
</evidence>
<comment type="similarity">
    <text evidence="2 5">Belongs to the trans-sulfuration enzymes family.</text>
</comment>
<dbReference type="GO" id="GO:0019346">
    <property type="term" value="P:transsulfuration"/>
    <property type="evidence" value="ECO:0007669"/>
    <property type="project" value="InterPro"/>
</dbReference>
<dbReference type="InterPro" id="IPR015424">
    <property type="entry name" value="PyrdxlP-dep_Trfase"/>
</dbReference>
<dbReference type="PROSITE" id="PS00868">
    <property type="entry name" value="CYS_MET_METAB_PP"/>
    <property type="match status" value="1"/>
</dbReference>
<dbReference type="GO" id="GO:0004123">
    <property type="term" value="F:cystathionine gamma-lyase activity"/>
    <property type="evidence" value="ECO:0007669"/>
    <property type="project" value="TreeGrafter"/>
</dbReference>